<dbReference type="EMBL" id="GBXM01015833">
    <property type="protein sequence ID" value="JAH92744.1"/>
    <property type="molecule type" value="Transcribed_RNA"/>
</dbReference>
<proteinExistence type="predicted"/>
<reference evidence="1" key="1">
    <citation type="submission" date="2014-11" db="EMBL/GenBank/DDBJ databases">
        <authorList>
            <person name="Amaro Gonzalez C."/>
        </authorList>
    </citation>
    <scope>NUCLEOTIDE SEQUENCE</scope>
</reference>
<sequence length="80" mass="9050">MATRKRRSHGSFGVRCPVEKVEQVNRVDLCLLPCVSKLGFEKECVLWTLFFFCKSFSICLNFTTGPGMGDGWEILGLFVI</sequence>
<reference evidence="1" key="2">
    <citation type="journal article" date="2015" name="Fish Shellfish Immunol.">
        <title>Early steps in the European eel (Anguilla anguilla)-Vibrio vulnificus interaction in the gills: Role of the RtxA13 toxin.</title>
        <authorList>
            <person name="Callol A."/>
            <person name="Pajuelo D."/>
            <person name="Ebbesson L."/>
            <person name="Teles M."/>
            <person name="MacKenzie S."/>
            <person name="Amaro C."/>
        </authorList>
    </citation>
    <scope>NUCLEOTIDE SEQUENCE</scope>
</reference>
<name>A0A0E9WQR7_ANGAN</name>
<protein>
    <submittedName>
        <fullName evidence="1">Uncharacterized protein</fullName>
    </submittedName>
</protein>
<dbReference type="AlphaFoldDB" id="A0A0E9WQR7"/>
<evidence type="ECO:0000313" key="1">
    <source>
        <dbReference type="EMBL" id="JAH92744.1"/>
    </source>
</evidence>
<accession>A0A0E9WQR7</accession>
<organism evidence="1">
    <name type="scientific">Anguilla anguilla</name>
    <name type="common">European freshwater eel</name>
    <name type="synonym">Muraena anguilla</name>
    <dbReference type="NCBI Taxonomy" id="7936"/>
    <lineage>
        <taxon>Eukaryota</taxon>
        <taxon>Metazoa</taxon>
        <taxon>Chordata</taxon>
        <taxon>Craniata</taxon>
        <taxon>Vertebrata</taxon>
        <taxon>Euteleostomi</taxon>
        <taxon>Actinopterygii</taxon>
        <taxon>Neopterygii</taxon>
        <taxon>Teleostei</taxon>
        <taxon>Anguilliformes</taxon>
        <taxon>Anguillidae</taxon>
        <taxon>Anguilla</taxon>
    </lineage>
</organism>